<sequence length="130" mass="13757">MPIPTLSSTSSDSTQIPSASAKPGRCPPSCRGVTGAKGRNGSKILGSSAERPIVHPLSGNSSIGTENNASSQQAKNMCTVAYCYQSTYYAPKPNSNISNPPEYYFITRGTLPPQYAQTIGLPEAPRMAKF</sequence>
<feature type="compositionally biased region" description="Polar residues" evidence="1">
    <location>
        <begin position="58"/>
        <end position="70"/>
    </location>
</feature>
<comment type="caution">
    <text evidence="2">The sequence shown here is derived from an EMBL/GenBank/DDBJ whole genome shotgun (WGS) entry which is preliminary data.</text>
</comment>
<gene>
    <name evidence="2" type="ORF">OUZ56_026424</name>
</gene>
<dbReference type="EMBL" id="JAOYFB010000004">
    <property type="protein sequence ID" value="KAK4013872.1"/>
    <property type="molecule type" value="Genomic_DNA"/>
</dbReference>
<name>A0ABQ9ZLT1_9CRUS</name>
<accession>A0ABQ9ZLT1</accession>
<organism evidence="2 3">
    <name type="scientific">Daphnia magna</name>
    <dbReference type="NCBI Taxonomy" id="35525"/>
    <lineage>
        <taxon>Eukaryota</taxon>
        <taxon>Metazoa</taxon>
        <taxon>Ecdysozoa</taxon>
        <taxon>Arthropoda</taxon>
        <taxon>Crustacea</taxon>
        <taxon>Branchiopoda</taxon>
        <taxon>Diplostraca</taxon>
        <taxon>Cladocera</taxon>
        <taxon>Anomopoda</taxon>
        <taxon>Daphniidae</taxon>
        <taxon>Daphnia</taxon>
    </lineage>
</organism>
<evidence type="ECO:0000256" key="1">
    <source>
        <dbReference type="SAM" id="MobiDB-lite"/>
    </source>
</evidence>
<dbReference type="Proteomes" id="UP001234178">
    <property type="component" value="Unassembled WGS sequence"/>
</dbReference>
<proteinExistence type="predicted"/>
<feature type="region of interest" description="Disordered" evidence="1">
    <location>
        <begin position="1"/>
        <end position="70"/>
    </location>
</feature>
<evidence type="ECO:0000313" key="3">
    <source>
        <dbReference type="Proteomes" id="UP001234178"/>
    </source>
</evidence>
<feature type="compositionally biased region" description="Low complexity" evidence="1">
    <location>
        <begin position="1"/>
        <end position="20"/>
    </location>
</feature>
<protein>
    <submittedName>
        <fullName evidence="2">Uncharacterized protein</fullName>
    </submittedName>
</protein>
<reference evidence="2 3" key="1">
    <citation type="journal article" date="2023" name="Nucleic Acids Res.">
        <title>The hologenome of Daphnia magna reveals possible DNA methylation and microbiome-mediated evolution of the host genome.</title>
        <authorList>
            <person name="Chaturvedi A."/>
            <person name="Li X."/>
            <person name="Dhandapani V."/>
            <person name="Marshall H."/>
            <person name="Kissane S."/>
            <person name="Cuenca-Cambronero M."/>
            <person name="Asole G."/>
            <person name="Calvet F."/>
            <person name="Ruiz-Romero M."/>
            <person name="Marangio P."/>
            <person name="Guigo R."/>
            <person name="Rago D."/>
            <person name="Mirbahai L."/>
            <person name="Eastwood N."/>
            <person name="Colbourne J.K."/>
            <person name="Zhou J."/>
            <person name="Mallon E."/>
            <person name="Orsini L."/>
        </authorList>
    </citation>
    <scope>NUCLEOTIDE SEQUENCE [LARGE SCALE GENOMIC DNA]</scope>
    <source>
        <strain evidence="2">LRV0_1</strain>
    </source>
</reference>
<keyword evidence="3" id="KW-1185">Reference proteome</keyword>
<evidence type="ECO:0000313" key="2">
    <source>
        <dbReference type="EMBL" id="KAK4013872.1"/>
    </source>
</evidence>